<evidence type="ECO:0000256" key="1">
    <source>
        <dbReference type="ARBA" id="ARBA00018672"/>
    </source>
</evidence>
<dbReference type="GO" id="GO:0006935">
    <property type="term" value="P:chemotaxis"/>
    <property type="evidence" value="ECO:0007669"/>
    <property type="project" value="InterPro"/>
</dbReference>
<feature type="domain" description="CheW-like" evidence="5">
    <location>
        <begin position="13"/>
        <end position="150"/>
    </location>
</feature>
<comment type="function">
    <text evidence="2">May play the central regulatory role in sporulation. It may be an element of the effector pathway responsible for the activation of sporulation genes in response to nutritional stress. Spo0A may act in concert with spo0H (a sigma factor) to control the expression of some genes that are critical to the sporulation process.</text>
</comment>
<dbReference type="AlphaFoldDB" id="A0A937FEU9"/>
<feature type="modified residue" description="4-aspartylphosphate" evidence="3">
    <location>
        <position position="231"/>
    </location>
</feature>
<keyword evidence="3" id="KW-0597">Phosphoprotein</keyword>
<dbReference type="Pfam" id="PF01584">
    <property type="entry name" value="CheW"/>
    <property type="match status" value="1"/>
</dbReference>
<dbReference type="InterPro" id="IPR001789">
    <property type="entry name" value="Sig_transdc_resp-reg_receiver"/>
</dbReference>
<accession>A0A937FEU9</accession>
<dbReference type="InterPro" id="IPR024181">
    <property type="entry name" value="Chemotax_regulator_CheV"/>
</dbReference>
<dbReference type="SUPFAM" id="SSF52172">
    <property type="entry name" value="CheY-like"/>
    <property type="match status" value="1"/>
</dbReference>
<evidence type="ECO:0000259" key="5">
    <source>
        <dbReference type="PROSITE" id="PS50851"/>
    </source>
</evidence>
<keyword evidence="7" id="KW-1185">Reference proteome</keyword>
<feature type="domain" description="Response regulatory" evidence="4">
    <location>
        <begin position="171"/>
        <end position="298"/>
    </location>
</feature>
<dbReference type="Gene3D" id="3.40.50.2300">
    <property type="match status" value="1"/>
</dbReference>
<dbReference type="Gene3D" id="2.40.50.180">
    <property type="entry name" value="CheA-289, Domain 4"/>
    <property type="match status" value="1"/>
</dbReference>
<dbReference type="Proteomes" id="UP000623681">
    <property type="component" value="Unassembled WGS sequence"/>
</dbReference>
<dbReference type="InterPro" id="IPR011006">
    <property type="entry name" value="CheY-like_superfamily"/>
</dbReference>
<dbReference type="GO" id="GO:0000160">
    <property type="term" value="P:phosphorelay signal transduction system"/>
    <property type="evidence" value="ECO:0007669"/>
    <property type="project" value="InterPro"/>
</dbReference>
<gene>
    <name evidence="6" type="ORF">JK634_02665</name>
</gene>
<dbReference type="PANTHER" id="PTHR47233">
    <property type="entry name" value="CHEMOTAXIS PROTEIN CHEV"/>
    <property type="match status" value="1"/>
</dbReference>
<dbReference type="InterPro" id="IPR036061">
    <property type="entry name" value="CheW-like_dom_sf"/>
</dbReference>
<dbReference type="PIRSF" id="PIRSF002867">
    <property type="entry name" value="CheV"/>
    <property type="match status" value="1"/>
</dbReference>
<dbReference type="PROSITE" id="PS50110">
    <property type="entry name" value="RESPONSE_REGULATORY"/>
    <property type="match status" value="1"/>
</dbReference>
<comment type="caution">
    <text evidence="6">The sequence shown here is derived from an EMBL/GenBank/DDBJ whole genome shotgun (WGS) entry which is preliminary data.</text>
</comment>
<dbReference type="PANTHER" id="PTHR47233:SF3">
    <property type="entry name" value="CHEMOTAXIS PROTEIN CHEV"/>
    <property type="match status" value="1"/>
</dbReference>
<proteinExistence type="predicted"/>
<protein>
    <recommendedName>
        <fullName evidence="1">Stage 0 sporulation protein A homolog</fullName>
    </recommendedName>
</protein>
<evidence type="ECO:0000313" key="7">
    <source>
        <dbReference type="Proteomes" id="UP000623681"/>
    </source>
</evidence>
<dbReference type="SMART" id="SM00260">
    <property type="entry name" value="CheW"/>
    <property type="match status" value="1"/>
</dbReference>
<evidence type="ECO:0000256" key="3">
    <source>
        <dbReference type="PROSITE-ProRule" id="PRU00169"/>
    </source>
</evidence>
<dbReference type="EMBL" id="JAESWA010000015">
    <property type="protein sequence ID" value="MBL4930693.1"/>
    <property type="molecule type" value="Genomic_DNA"/>
</dbReference>
<dbReference type="Pfam" id="PF00072">
    <property type="entry name" value="Response_reg"/>
    <property type="match status" value="1"/>
</dbReference>
<evidence type="ECO:0000259" key="4">
    <source>
        <dbReference type="PROSITE" id="PS50110"/>
    </source>
</evidence>
<dbReference type="SMART" id="SM00448">
    <property type="entry name" value="REC"/>
    <property type="match status" value="1"/>
</dbReference>
<evidence type="ECO:0000313" key="6">
    <source>
        <dbReference type="EMBL" id="MBL4930693.1"/>
    </source>
</evidence>
<dbReference type="Gene3D" id="2.30.30.40">
    <property type="entry name" value="SH3 Domains"/>
    <property type="match status" value="1"/>
</dbReference>
<sequence length="303" mass="34042">MESKILLESGTGELEILEFSISNRHYAINIIKIKEILEVKSENLTKLPESHPAIAGLILNRTEILTVIDLKYVIEGTKCRDFNKLIICEFNKLKVAFIIDDVIKVQRIKWQEILKPDDVSTNSLVVGNIIMNDTIVLMLDFEKIVTDINPSTGISEDRIHEVDYKDRSNIKLMIADDSAMIRKLLENTLTKAGFKNISLFNDGKQALDYLLKLADEKGANFTDDVQLLITDIEMPQMDGHALTRNIKENPILRKLPVVIFSSLITSDLKHKGVSVGADGQLSKPEVGELIEMVDSLISKKLGK</sequence>
<dbReference type="RefSeq" id="WP_202766078.1">
    <property type="nucleotide sequence ID" value="NZ_JAESWA010000015.1"/>
</dbReference>
<evidence type="ECO:0000256" key="2">
    <source>
        <dbReference type="ARBA" id="ARBA00024867"/>
    </source>
</evidence>
<dbReference type="SUPFAM" id="SSF50341">
    <property type="entry name" value="CheW-like"/>
    <property type="match status" value="1"/>
</dbReference>
<name>A0A937FEU9_9CLOT</name>
<reference evidence="6" key="1">
    <citation type="submission" date="2021-01" db="EMBL/GenBank/DDBJ databases">
        <title>Genome public.</title>
        <authorList>
            <person name="Liu C."/>
            <person name="Sun Q."/>
        </authorList>
    </citation>
    <scope>NUCLEOTIDE SEQUENCE</scope>
    <source>
        <strain evidence="6">YIM B02565</strain>
    </source>
</reference>
<dbReference type="PROSITE" id="PS50851">
    <property type="entry name" value="CHEW"/>
    <property type="match status" value="1"/>
</dbReference>
<dbReference type="InterPro" id="IPR002545">
    <property type="entry name" value="CheW-lke_dom"/>
</dbReference>
<organism evidence="6 7">
    <name type="scientific">Clostridium paridis</name>
    <dbReference type="NCBI Taxonomy" id="2803863"/>
    <lineage>
        <taxon>Bacteria</taxon>
        <taxon>Bacillati</taxon>
        <taxon>Bacillota</taxon>
        <taxon>Clostridia</taxon>
        <taxon>Eubacteriales</taxon>
        <taxon>Clostridiaceae</taxon>
        <taxon>Clostridium</taxon>
    </lineage>
</organism>